<keyword evidence="2" id="KW-1003">Cell membrane</keyword>
<dbReference type="Pfam" id="PF00482">
    <property type="entry name" value="T2SSF"/>
    <property type="match status" value="1"/>
</dbReference>
<keyword evidence="4 6" id="KW-1133">Transmembrane helix</keyword>
<reference evidence="8 9" key="1">
    <citation type="submission" date="2019-07" db="EMBL/GenBank/DDBJ databases">
        <title>Whole genome shotgun sequence of Pseudonocardia asaccharolytica NBRC 16224.</title>
        <authorList>
            <person name="Hosoyama A."/>
            <person name="Uohara A."/>
            <person name="Ohji S."/>
            <person name="Ichikawa N."/>
        </authorList>
    </citation>
    <scope>NUCLEOTIDE SEQUENCE [LARGE SCALE GENOMIC DNA]</scope>
    <source>
        <strain evidence="8 9">NBRC 16224</strain>
    </source>
</reference>
<evidence type="ECO:0000256" key="5">
    <source>
        <dbReference type="ARBA" id="ARBA00023136"/>
    </source>
</evidence>
<accession>A0A511D5P4</accession>
<feature type="transmembrane region" description="Helical" evidence="6">
    <location>
        <begin position="51"/>
        <end position="84"/>
    </location>
</feature>
<evidence type="ECO:0000313" key="9">
    <source>
        <dbReference type="Proteomes" id="UP000321328"/>
    </source>
</evidence>
<sequence length="245" mass="24774">MNNGTDAVSVLLFAGALLLAAPLAGQRRLHELTRVHPAVPAIEPVRLRTPWIVVGGLAVAVLGGAAANVAAGIALGVAATGALIFATPRLRAGDGAADRDDGSLAGGWELIAVCLEVGLPVPVAVEAAAARLPGRTGTHLRRVAGLLQLGADPADAWRTADAVAALAVFGRAARRSATTGAALAQVARTEATRLRAELIDTARARSQRAAVLMTGPLGLCFLPAFLVLGIAPVVIGLTGDVLAQW</sequence>
<dbReference type="GO" id="GO:0005886">
    <property type="term" value="C:plasma membrane"/>
    <property type="evidence" value="ECO:0007669"/>
    <property type="project" value="UniProtKB-SubCell"/>
</dbReference>
<protein>
    <recommendedName>
        <fullName evidence="7">Type II secretion system protein GspF domain-containing protein</fullName>
    </recommendedName>
</protein>
<dbReference type="STRING" id="1123024.GCA_000423625_03862"/>
<dbReference type="RefSeq" id="WP_028931254.1">
    <property type="nucleotide sequence ID" value="NZ_AUII01000023.1"/>
</dbReference>
<evidence type="ECO:0000256" key="2">
    <source>
        <dbReference type="ARBA" id="ARBA00022475"/>
    </source>
</evidence>
<gene>
    <name evidence="8" type="ORF">PA7_20850</name>
</gene>
<keyword evidence="3 6" id="KW-0812">Transmembrane</keyword>
<dbReference type="OrthoDB" id="3267562at2"/>
<evidence type="ECO:0000256" key="3">
    <source>
        <dbReference type="ARBA" id="ARBA00022692"/>
    </source>
</evidence>
<feature type="domain" description="Type II secretion system protein GspF" evidence="7">
    <location>
        <begin position="110"/>
        <end position="229"/>
    </location>
</feature>
<comment type="subcellular location">
    <subcellularLocation>
        <location evidence="1">Cell membrane</location>
        <topology evidence="1">Multi-pass membrane protein</topology>
    </subcellularLocation>
</comment>
<organism evidence="8 9">
    <name type="scientific">Pseudonocardia asaccharolytica DSM 44247 = NBRC 16224</name>
    <dbReference type="NCBI Taxonomy" id="1123024"/>
    <lineage>
        <taxon>Bacteria</taxon>
        <taxon>Bacillati</taxon>
        <taxon>Actinomycetota</taxon>
        <taxon>Actinomycetes</taxon>
        <taxon>Pseudonocardiales</taxon>
        <taxon>Pseudonocardiaceae</taxon>
        <taxon>Pseudonocardia</taxon>
    </lineage>
</organism>
<feature type="transmembrane region" description="Helical" evidence="6">
    <location>
        <begin position="209"/>
        <end position="235"/>
    </location>
</feature>
<dbReference type="PANTHER" id="PTHR35007">
    <property type="entry name" value="INTEGRAL MEMBRANE PROTEIN-RELATED"/>
    <property type="match status" value="1"/>
</dbReference>
<dbReference type="AlphaFoldDB" id="A0A511D5P4"/>
<evidence type="ECO:0000313" key="8">
    <source>
        <dbReference type="EMBL" id="GEL18248.1"/>
    </source>
</evidence>
<evidence type="ECO:0000256" key="4">
    <source>
        <dbReference type="ARBA" id="ARBA00022989"/>
    </source>
</evidence>
<comment type="caution">
    <text evidence="8">The sequence shown here is derived from an EMBL/GenBank/DDBJ whole genome shotgun (WGS) entry which is preliminary data.</text>
</comment>
<dbReference type="EMBL" id="BJVI01000017">
    <property type="protein sequence ID" value="GEL18248.1"/>
    <property type="molecule type" value="Genomic_DNA"/>
</dbReference>
<evidence type="ECO:0000259" key="7">
    <source>
        <dbReference type="Pfam" id="PF00482"/>
    </source>
</evidence>
<evidence type="ECO:0000256" key="1">
    <source>
        <dbReference type="ARBA" id="ARBA00004651"/>
    </source>
</evidence>
<dbReference type="Proteomes" id="UP000321328">
    <property type="component" value="Unassembled WGS sequence"/>
</dbReference>
<dbReference type="InterPro" id="IPR018076">
    <property type="entry name" value="T2SS_GspF_dom"/>
</dbReference>
<name>A0A511D5P4_9PSEU</name>
<evidence type="ECO:0000256" key="6">
    <source>
        <dbReference type="SAM" id="Phobius"/>
    </source>
</evidence>
<keyword evidence="9" id="KW-1185">Reference proteome</keyword>
<keyword evidence="5 6" id="KW-0472">Membrane</keyword>
<proteinExistence type="predicted"/>
<dbReference type="PANTHER" id="PTHR35007:SF3">
    <property type="entry name" value="POSSIBLE CONSERVED ALANINE RICH MEMBRANE PROTEIN"/>
    <property type="match status" value="1"/>
</dbReference>